<proteinExistence type="predicted"/>
<dbReference type="Proteomes" id="UP000652176">
    <property type="component" value="Unassembled WGS sequence"/>
</dbReference>
<comment type="caution">
    <text evidence="2">The sequence shown here is derived from an EMBL/GenBank/DDBJ whole genome shotgun (WGS) entry which is preliminary data.</text>
</comment>
<organism evidence="2 3">
    <name type="scientific">Methylomonas albis</name>
    <dbReference type="NCBI Taxonomy" id="1854563"/>
    <lineage>
        <taxon>Bacteria</taxon>
        <taxon>Pseudomonadati</taxon>
        <taxon>Pseudomonadota</taxon>
        <taxon>Gammaproteobacteria</taxon>
        <taxon>Methylococcales</taxon>
        <taxon>Methylococcaceae</taxon>
        <taxon>Methylomonas</taxon>
    </lineage>
</organism>
<evidence type="ECO:0000256" key="1">
    <source>
        <dbReference type="SAM" id="Phobius"/>
    </source>
</evidence>
<sequence>MERFIGWLNVSNLADFLSIIGFFLSVYVSLGIRKIKKEFLFRARLPDLLKQLQKHATALSTLLDDFQNNQDKIIEELSIAKVNINSLYNKSAGEVKGSLKKLDISINNFLLCQDKNSKIIRGIYLQMNMVIQEINNLKEDEKWRQGNG</sequence>
<keyword evidence="1" id="KW-0812">Transmembrane</keyword>
<dbReference type="EMBL" id="JACXSS010000001">
    <property type="protein sequence ID" value="MBD9357520.1"/>
    <property type="molecule type" value="Genomic_DNA"/>
</dbReference>
<name>A0ABR9D3L3_9GAMM</name>
<keyword evidence="1" id="KW-1133">Transmembrane helix</keyword>
<keyword evidence="3" id="KW-1185">Reference proteome</keyword>
<evidence type="ECO:0000313" key="2">
    <source>
        <dbReference type="EMBL" id="MBD9357520.1"/>
    </source>
</evidence>
<accession>A0ABR9D3L3</accession>
<dbReference type="RefSeq" id="WP_192375791.1">
    <property type="nucleotide sequence ID" value="NZ_CAJHIV010000001.1"/>
</dbReference>
<protein>
    <submittedName>
        <fullName evidence="2">Uncharacterized protein</fullName>
    </submittedName>
</protein>
<gene>
    <name evidence="2" type="ORF">IE877_16835</name>
</gene>
<evidence type="ECO:0000313" key="3">
    <source>
        <dbReference type="Proteomes" id="UP000652176"/>
    </source>
</evidence>
<feature type="transmembrane region" description="Helical" evidence="1">
    <location>
        <begin position="12"/>
        <end position="32"/>
    </location>
</feature>
<keyword evidence="1" id="KW-0472">Membrane</keyword>
<reference evidence="2 3" key="1">
    <citation type="submission" date="2020-09" db="EMBL/GenBank/DDBJ databases">
        <title>Methylomonas albis sp. nov. and Methylomonas fluvii sp. nov.: Two cold-adapted methanotrophs from the River Elbe and an amended description of Methylovulum psychrotolerans strain Eb1.</title>
        <authorList>
            <person name="Bussmann I.K."/>
            <person name="Klings K.-W."/>
            <person name="Warnstedt J."/>
            <person name="Hoppert M."/>
            <person name="Saborowski A."/>
            <person name="Horn F."/>
            <person name="Liebner S."/>
        </authorList>
    </citation>
    <scope>NUCLEOTIDE SEQUENCE [LARGE SCALE GENOMIC DNA]</scope>
    <source>
        <strain evidence="2 3">EbA</strain>
    </source>
</reference>